<proteinExistence type="inferred from homology"/>
<feature type="domain" description="AAA+ ATPase" evidence="8">
    <location>
        <begin position="509"/>
        <end position="677"/>
    </location>
</feature>
<dbReference type="GO" id="GO:0042026">
    <property type="term" value="P:protein refolding"/>
    <property type="evidence" value="ECO:0007669"/>
    <property type="project" value="TreeGrafter"/>
</dbReference>
<dbReference type="Gene3D" id="1.10.8.60">
    <property type="match status" value="1"/>
</dbReference>
<dbReference type="InterPro" id="IPR027417">
    <property type="entry name" value="P-loop_NTPase"/>
</dbReference>
<feature type="coiled-coil region" evidence="6">
    <location>
        <begin position="321"/>
        <end position="348"/>
    </location>
</feature>
<evidence type="ECO:0000256" key="1">
    <source>
        <dbReference type="ARBA" id="ARBA00008675"/>
    </source>
</evidence>
<gene>
    <name evidence="10" type="ORF">B0H16DRAFT_1545394</name>
</gene>
<evidence type="ECO:0000256" key="6">
    <source>
        <dbReference type="SAM" id="Coils"/>
    </source>
</evidence>
<dbReference type="Pfam" id="PF00004">
    <property type="entry name" value="AAA"/>
    <property type="match status" value="1"/>
</dbReference>
<keyword evidence="10" id="KW-0378">Hydrolase</keyword>
<feature type="domain" description="AAA+ ATPase" evidence="8">
    <location>
        <begin position="107"/>
        <end position="253"/>
    </location>
</feature>
<dbReference type="PANTHER" id="PTHR11638:SF176">
    <property type="entry name" value="HEAT SHOCK PROTEIN 78, MITOCHONDRIAL"/>
    <property type="match status" value="1"/>
</dbReference>
<evidence type="ECO:0000313" key="11">
    <source>
        <dbReference type="Proteomes" id="UP001215598"/>
    </source>
</evidence>
<dbReference type="InterPro" id="IPR041546">
    <property type="entry name" value="ClpA/ClpB_AAA_lid"/>
</dbReference>
<evidence type="ECO:0000256" key="5">
    <source>
        <dbReference type="ARBA" id="ARBA00023186"/>
    </source>
</evidence>
<evidence type="ECO:0000259" key="8">
    <source>
        <dbReference type="SMART" id="SM00382"/>
    </source>
</evidence>
<evidence type="ECO:0000313" key="10">
    <source>
        <dbReference type="EMBL" id="KAJ7752928.1"/>
    </source>
</evidence>
<keyword evidence="6" id="KW-0175">Coiled coil</keyword>
<keyword evidence="3" id="KW-0547">Nucleotide-binding</keyword>
<dbReference type="CDD" id="cd19499">
    <property type="entry name" value="RecA-like_ClpB_Hsp104-like"/>
    <property type="match status" value="1"/>
</dbReference>
<sequence>MSRLATSKTPAWAATRLLGRRLVPAVSLRAAGIGLSSNQHPEFKRFYSQPPPNSPFSFKLGPQHGKGEALKEYSIDLTELARNGKLDPIIGRDEEIRRTIQILSRRTKSNPVLIGPPGVGKTAILEGLASRIVSKEVPESLHDKRVLSIDLSAIMAGSGIRGQFEEKFRSLIQDIEAEAGNVICFIDEVRAHAFQSRKAEGSIDGGQMIKPALARGLQLVGATTPDEYRKTIGKDSALERRFQPVQIEEPTVESTISILRGLKPRYEIHHGVEISDSALVTAAVYGARYISDRFLPDKAIDLVDEAASALRLAQESKPDELEELDREIMTLQIERESLKKELDTFSVERRTAVEAKIKAKRDEASELHMLWQTERARLSRTKALKERLQDAQHQLDVAQRQGDFEKASRLRFSTIPDLMRQLPDENLTAKRDESPLAMLHERVASNDIARVVARATGIPVQNLLKGERDKLVHMEDALRRRVIGQDHAVTAVSDAVRISRAGLQAPNRPVASFLLLGPTGVGKTELCKTLAAFLFNNEQRGLININMSEFHDRHTISRLIGAAPGYVGFEEGGQLTEAVRRKPYAVILLDELEKAHKDVAMILLQILDEGSVTDSQGRKVDFKVNPLASFTNVPTACTDDGAVTPEARQEVLDLTSEYFPPELLNRLDTMLVFNKLSRESILQVVSLRLQDVADRLSGRRITLDVDKQARDWLAEHGHSTVYGARAIARVVRTDVLFPLAQKLLRGTIREGDTVEVRVSRDESTLVIQENHPSDPEAGSADLQSSLSEGQEN</sequence>
<dbReference type="GO" id="GO:0043335">
    <property type="term" value="P:protein unfolding"/>
    <property type="evidence" value="ECO:0007669"/>
    <property type="project" value="TreeGrafter"/>
</dbReference>
<dbReference type="SMART" id="SM00382">
    <property type="entry name" value="AAA"/>
    <property type="match status" value="2"/>
</dbReference>
<evidence type="ECO:0000256" key="3">
    <source>
        <dbReference type="ARBA" id="ARBA00022741"/>
    </source>
</evidence>
<dbReference type="Pfam" id="PF17871">
    <property type="entry name" value="AAA_lid_9"/>
    <property type="match status" value="1"/>
</dbReference>
<dbReference type="GO" id="GO:0005524">
    <property type="term" value="F:ATP binding"/>
    <property type="evidence" value="ECO:0007669"/>
    <property type="project" value="UniProtKB-KW"/>
</dbReference>
<dbReference type="CDD" id="cd00009">
    <property type="entry name" value="AAA"/>
    <property type="match status" value="1"/>
</dbReference>
<dbReference type="InterPro" id="IPR001270">
    <property type="entry name" value="ClpA/B"/>
</dbReference>
<evidence type="ECO:0000256" key="7">
    <source>
        <dbReference type="SAM" id="MobiDB-lite"/>
    </source>
</evidence>
<dbReference type="PANTHER" id="PTHR11638">
    <property type="entry name" value="ATP-DEPENDENT CLP PROTEASE"/>
    <property type="match status" value="1"/>
</dbReference>
<dbReference type="Pfam" id="PF10431">
    <property type="entry name" value="ClpB_D2-small"/>
    <property type="match status" value="1"/>
</dbReference>
<dbReference type="InterPro" id="IPR003593">
    <property type="entry name" value="AAA+_ATPase"/>
</dbReference>
<dbReference type="SMART" id="SM01086">
    <property type="entry name" value="ClpB_D2-small"/>
    <property type="match status" value="1"/>
</dbReference>
<dbReference type="InterPro" id="IPR003959">
    <property type="entry name" value="ATPase_AAA_core"/>
</dbReference>
<organism evidence="10 11">
    <name type="scientific">Mycena metata</name>
    <dbReference type="NCBI Taxonomy" id="1033252"/>
    <lineage>
        <taxon>Eukaryota</taxon>
        <taxon>Fungi</taxon>
        <taxon>Dikarya</taxon>
        <taxon>Basidiomycota</taxon>
        <taxon>Agaricomycotina</taxon>
        <taxon>Agaricomycetes</taxon>
        <taxon>Agaricomycetidae</taxon>
        <taxon>Agaricales</taxon>
        <taxon>Marasmiineae</taxon>
        <taxon>Mycenaceae</taxon>
        <taxon>Mycena</taxon>
    </lineage>
</organism>
<evidence type="ECO:0000256" key="4">
    <source>
        <dbReference type="ARBA" id="ARBA00022840"/>
    </source>
</evidence>
<dbReference type="GO" id="GO:0005759">
    <property type="term" value="C:mitochondrial matrix"/>
    <property type="evidence" value="ECO:0007669"/>
    <property type="project" value="TreeGrafter"/>
</dbReference>
<dbReference type="FunFam" id="3.40.50.300:FF:000025">
    <property type="entry name" value="ATP-dependent Clp protease subunit"/>
    <property type="match status" value="1"/>
</dbReference>
<dbReference type="EMBL" id="JARKIB010000057">
    <property type="protein sequence ID" value="KAJ7752928.1"/>
    <property type="molecule type" value="Genomic_DNA"/>
</dbReference>
<dbReference type="GO" id="GO:0034605">
    <property type="term" value="P:cellular response to heat"/>
    <property type="evidence" value="ECO:0007669"/>
    <property type="project" value="TreeGrafter"/>
</dbReference>
<dbReference type="AlphaFoldDB" id="A0AAD7IY69"/>
<feature type="domain" description="Clp ATPase C-terminal" evidence="9">
    <location>
        <begin position="676"/>
        <end position="767"/>
    </location>
</feature>
<dbReference type="PRINTS" id="PR00300">
    <property type="entry name" value="CLPPROTEASEA"/>
</dbReference>
<keyword evidence="4" id="KW-0067">ATP-binding</keyword>
<evidence type="ECO:0000259" key="9">
    <source>
        <dbReference type="SMART" id="SM01086"/>
    </source>
</evidence>
<keyword evidence="5" id="KW-0143">Chaperone</keyword>
<dbReference type="InterPro" id="IPR019489">
    <property type="entry name" value="Clp_ATPase_C"/>
</dbReference>
<feature type="compositionally biased region" description="Polar residues" evidence="7">
    <location>
        <begin position="781"/>
        <end position="792"/>
    </location>
</feature>
<name>A0AAD7IY69_9AGAR</name>
<dbReference type="Pfam" id="PF07724">
    <property type="entry name" value="AAA_2"/>
    <property type="match status" value="1"/>
</dbReference>
<keyword evidence="2" id="KW-0677">Repeat</keyword>
<comment type="similarity">
    <text evidence="1">Belongs to the ClpA/ClpB family.</text>
</comment>
<accession>A0AAD7IY69</accession>
<dbReference type="SUPFAM" id="SSF52540">
    <property type="entry name" value="P-loop containing nucleoside triphosphate hydrolases"/>
    <property type="match status" value="2"/>
</dbReference>
<protein>
    <submittedName>
        <fullName evidence="10">P-loop containing nucleoside triphosphate hydrolase protein</fullName>
    </submittedName>
</protein>
<dbReference type="FunFam" id="3.40.50.300:FF:000120">
    <property type="entry name" value="ATP-dependent chaperone ClpB"/>
    <property type="match status" value="1"/>
</dbReference>
<dbReference type="Proteomes" id="UP001215598">
    <property type="component" value="Unassembled WGS sequence"/>
</dbReference>
<dbReference type="GO" id="GO:0016887">
    <property type="term" value="F:ATP hydrolysis activity"/>
    <property type="evidence" value="ECO:0007669"/>
    <property type="project" value="InterPro"/>
</dbReference>
<reference evidence="10" key="1">
    <citation type="submission" date="2023-03" db="EMBL/GenBank/DDBJ databases">
        <title>Massive genome expansion in bonnet fungi (Mycena s.s.) driven by repeated elements and novel gene families across ecological guilds.</title>
        <authorList>
            <consortium name="Lawrence Berkeley National Laboratory"/>
            <person name="Harder C.B."/>
            <person name="Miyauchi S."/>
            <person name="Viragh M."/>
            <person name="Kuo A."/>
            <person name="Thoen E."/>
            <person name="Andreopoulos B."/>
            <person name="Lu D."/>
            <person name="Skrede I."/>
            <person name="Drula E."/>
            <person name="Henrissat B."/>
            <person name="Morin E."/>
            <person name="Kohler A."/>
            <person name="Barry K."/>
            <person name="LaButti K."/>
            <person name="Morin E."/>
            <person name="Salamov A."/>
            <person name="Lipzen A."/>
            <person name="Mereny Z."/>
            <person name="Hegedus B."/>
            <person name="Baldrian P."/>
            <person name="Stursova M."/>
            <person name="Weitz H."/>
            <person name="Taylor A."/>
            <person name="Grigoriev I.V."/>
            <person name="Nagy L.G."/>
            <person name="Martin F."/>
            <person name="Kauserud H."/>
        </authorList>
    </citation>
    <scope>NUCLEOTIDE SEQUENCE</scope>
    <source>
        <strain evidence="10">CBHHK182m</strain>
    </source>
</reference>
<comment type="caution">
    <text evidence="10">The sequence shown here is derived from an EMBL/GenBank/DDBJ whole genome shotgun (WGS) entry which is preliminary data.</text>
</comment>
<feature type="region of interest" description="Disordered" evidence="7">
    <location>
        <begin position="763"/>
        <end position="792"/>
    </location>
</feature>
<dbReference type="InterPro" id="IPR050130">
    <property type="entry name" value="ClpA_ClpB"/>
</dbReference>
<evidence type="ECO:0000256" key="2">
    <source>
        <dbReference type="ARBA" id="ARBA00022737"/>
    </source>
</evidence>
<dbReference type="Gene3D" id="3.40.50.300">
    <property type="entry name" value="P-loop containing nucleotide triphosphate hydrolases"/>
    <property type="match status" value="3"/>
</dbReference>
<keyword evidence="11" id="KW-1185">Reference proteome</keyword>